<organism evidence="1 2">
    <name type="scientific">Micromonospora parathelypteridis</name>
    <dbReference type="NCBI Taxonomy" id="1839617"/>
    <lineage>
        <taxon>Bacteria</taxon>
        <taxon>Bacillati</taxon>
        <taxon>Actinomycetota</taxon>
        <taxon>Actinomycetes</taxon>
        <taxon>Micromonosporales</taxon>
        <taxon>Micromonosporaceae</taxon>
        <taxon>Micromonospora</taxon>
    </lineage>
</organism>
<dbReference type="AlphaFoldDB" id="A0A840W5E9"/>
<dbReference type="Proteomes" id="UP000586947">
    <property type="component" value="Unassembled WGS sequence"/>
</dbReference>
<dbReference type="EMBL" id="JACHDP010000001">
    <property type="protein sequence ID" value="MBB5479439.1"/>
    <property type="molecule type" value="Genomic_DNA"/>
</dbReference>
<keyword evidence="2" id="KW-1185">Reference proteome</keyword>
<protein>
    <submittedName>
        <fullName evidence="1">Uncharacterized protein YdeI (YjbR/CyaY-like superfamily)</fullName>
    </submittedName>
</protein>
<name>A0A840W5E9_9ACTN</name>
<evidence type="ECO:0000313" key="1">
    <source>
        <dbReference type="EMBL" id="MBB5479439.1"/>
    </source>
</evidence>
<dbReference type="RefSeq" id="WP_184182071.1">
    <property type="nucleotide sequence ID" value="NZ_BMNF01000007.1"/>
</dbReference>
<gene>
    <name evidence="1" type="ORF">HNR20_003944</name>
</gene>
<evidence type="ECO:0000313" key="2">
    <source>
        <dbReference type="Proteomes" id="UP000586947"/>
    </source>
</evidence>
<sequence>MEVLDFPDAAAWEAWLNAQHEVRDEAWLRIAKRHSGLSAITITDALDVALCFGWIDGQRRALDDLSFLQRYSRRRPRSTWSQVNVVKVEALTTVGRMRPAGLREVAAAKADGRWEAAYEGQRTATVPPDLVAALADDPRASAAFEQLGRSARYAVILPLLKARTPETRAKVLAREVARLVGQQ</sequence>
<reference evidence="1 2" key="1">
    <citation type="submission" date="2020-08" db="EMBL/GenBank/DDBJ databases">
        <title>Sequencing the genomes of 1000 actinobacteria strains.</title>
        <authorList>
            <person name="Klenk H.-P."/>
        </authorList>
    </citation>
    <scope>NUCLEOTIDE SEQUENCE [LARGE SCALE GENOMIC DNA]</scope>
    <source>
        <strain evidence="1 2">DSM 103125</strain>
    </source>
</reference>
<comment type="caution">
    <text evidence="1">The sequence shown here is derived from an EMBL/GenBank/DDBJ whole genome shotgun (WGS) entry which is preliminary data.</text>
</comment>
<accession>A0A840W5E9</accession>
<dbReference type="Pfam" id="PF13376">
    <property type="entry name" value="OmdA"/>
    <property type="match status" value="1"/>
</dbReference>
<proteinExistence type="predicted"/>